<dbReference type="PRINTS" id="PR00455">
    <property type="entry name" value="HTHTETR"/>
</dbReference>
<proteinExistence type="predicted"/>
<evidence type="ECO:0000256" key="2">
    <source>
        <dbReference type="ARBA" id="ARBA00023125"/>
    </source>
</evidence>
<dbReference type="InterPro" id="IPR001647">
    <property type="entry name" value="HTH_TetR"/>
</dbReference>
<dbReference type="EMBL" id="FNJB01000007">
    <property type="protein sequence ID" value="SDP24756.1"/>
    <property type="molecule type" value="Genomic_DNA"/>
</dbReference>
<keyword evidence="1" id="KW-0805">Transcription regulation</keyword>
<dbReference type="RefSeq" id="WP_091378003.1">
    <property type="nucleotide sequence ID" value="NZ_FNDV01000004.1"/>
</dbReference>
<dbReference type="InterPro" id="IPR009057">
    <property type="entry name" value="Homeodomain-like_sf"/>
</dbReference>
<keyword evidence="2 4" id="KW-0238">DNA-binding</keyword>
<dbReference type="OrthoDB" id="5242485at2"/>
<keyword evidence="8" id="KW-1185">Reference proteome</keyword>
<gene>
    <name evidence="7" type="ORF">SAMN05192558_107310</name>
</gene>
<dbReference type="Proteomes" id="UP000199651">
    <property type="component" value="Unassembled WGS sequence"/>
</dbReference>
<evidence type="ECO:0000313" key="8">
    <source>
        <dbReference type="Proteomes" id="UP000199651"/>
    </source>
</evidence>
<evidence type="ECO:0000256" key="5">
    <source>
        <dbReference type="SAM" id="MobiDB-lite"/>
    </source>
</evidence>
<dbReference type="SUPFAM" id="SSF46689">
    <property type="entry name" value="Homeodomain-like"/>
    <property type="match status" value="1"/>
</dbReference>
<dbReference type="STRING" id="504798.SAMN05421871_104309"/>
<dbReference type="InterPro" id="IPR050109">
    <property type="entry name" value="HTH-type_TetR-like_transc_reg"/>
</dbReference>
<feature type="domain" description="HTH tetR-type" evidence="6">
    <location>
        <begin position="25"/>
        <end position="85"/>
    </location>
</feature>
<dbReference type="PANTHER" id="PTHR30055">
    <property type="entry name" value="HTH-TYPE TRANSCRIPTIONAL REGULATOR RUTR"/>
    <property type="match status" value="1"/>
</dbReference>
<dbReference type="AlphaFoldDB" id="A0A1H0R6T8"/>
<name>A0A1H0R6T8_9PSEU</name>
<dbReference type="PROSITE" id="PS50977">
    <property type="entry name" value="HTH_TETR_2"/>
    <property type="match status" value="1"/>
</dbReference>
<evidence type="ECO:0000256" key="1">
    <source>
        <dbReference type="ARBA" id="ARBA00023015"/>
    </source>
</evidence>
<accession>A0A1H0R6T8</accession>
<keyword evidence="3" id="KW-0804">Transcription</keyword>
<sequence>MVNKSRKPHQLPPGRHGLSDDYVATNQRTRILAAVAEAVSANGYANTTVETIITGAGISRKTFYQHYSGKEDAFLAAFDSAVRHISTEVIGAYAAHDDYVEGARAGLECCLRVLAADPAVAAMVIIEVLAAGPEALERRRQVLGALTDRIARASQGLPETPIGPQLTAETIVGAVIQVIYNRVYRGEAERLPELLPDLLYSVLVPFVGHRRAAEERDKAVS</sequence>
<dbReference type="Gene3D" id="1.10.357.10">
    <property type="entry name" value="Tetracycline Repressor, domain 2"/>
    <property type="match status" value="1"/>
</dbReference>
<evidence type="ECO:0000256" key="4">
    <source>
        <dbReference type="PROSITE-ProRule" id="PRU00335"/>
    </source>
</evidence>
<organism evidence="7 8">
    <name type="scientific">Actinokineospora alba</name>
    <dbReference type="NCBI Taxonomy" id="504798"/>
    <lineage>
        <taxon>Bacteria</taxon>
        <taxon>Bacillati</taxon>
        <taxon>Actinomycetota</taxon>
        <taxon>Actinomycetes</taxon>
        <taxon>Pseudonocardiales</taxon>
        <taxon>Pseudonocardiaceae</taxon>
        <taxon>Actinokineospora</taxon>
    </lineage>
</organism>
<reference evidence="8" key="1">
    <citation type="submission" date="2016-10" db="EMBL/GenBank/DDBJ databases">
        <authorList>
            <person name="Varghese N."/>
            <person name="Submissions S."/>
        </authorList>
    </citation>
    <scope>NUCLEOTIDE SEQUENCE [LARGE SCALE GENOMIC DNA]</scope>
    <source>
        <strain evidence="8">IBRC-M 10655</strain>
    </source>
</reference>
<dbReference type="Pfam" id="PF00440">
    <property type="entry name" value="TetR_N"/>
    <property type="match status" value="1"/>
</dbReference>
<feature type="DNA-binding region" description="H-T-H motif" evidence="4">
    <location>
        <begin position="48"/>
        <end position="67"/>
    </location>
</feature>
<evidence type="ECO:0000259" key="6">
    <source>
        <dbReference type="PROSITE" id="PS50977"/>
    </source>
</evidence>
<evidence type="ECO:0000256" key="3">
    <source>
        <dbReference type="ARBA" id="ARBA00023163"/>
    </source>
</evidence>
<evidence type="ECO:0000313" key="7">
    <source>
        <dbReference type="EMBL" id="SDP24756.1"/>
    </source>
</evidence>
<protein>
    <submittedName>
        <fullName evidence="7">DNA-binding transcriptional regulator, AcrR family</fullName>
    </submittedName>
</protein>
<feature type="region of interest" description="Disordered" evidence="5">
    <location>
        <begin position="1"/>
        <end position="21"/>
    </location>
</feature>
<dbReference type="PANTHER" id="PTHR30055:SF234">
    <property type="entry name" value="HTH-TYPE TRANSCRIPTIONAL REGULATOR BETI"/>
    <property type="match status" value="1"/>
</dbReference>
<dbReference type="GO" id="GO:0000976">
    <property type="term" value="F:transcription cis-regulatory region binding"/>
    <property type="evidence" value="ECO:0007669"/>
    <property type="project" value="TreeGrafter"/>
</dbReference>
<dbReference type="GO" id="GO:0003700">
    <property type="term" value="F:DNA-binding transcription factor activity"/>
    <property type="evidence" value="ECO:0007669"/>
    <property type="project" value="TreeGrafter"/>
</dbReference>